<comment type="caution">
    <text evidence="7">The sequence shown here is derived from an EMBL/GenBank/DDBJ whole genome shotgun (WGS) entry which is preliminary data.</text>
</comment>
<dbReference type="GO" id="GO:0045254">
    <property type="term" value="C:pyruvate dehydrogenase complex"/>
    <property type="evidence" value="ECO:0007669"/>
    <property type="project" value="InterPro"/>
</dbReference>
<evidence type="ECO:0000313" key="7">
    <source>
        <dbReference type="EMBL" id="CAI2366373.1"/>
    </source>
</evidence>
<dbReference type="InterPro" id="IPR000089">
    <property type="entry name" value="Biotin_lipoyl"/>
</dbReference>
<dbReference type="GO" id="GO:0006086">
    <property type="term" value="P:pyruvate decarboxylation to acetyl-CoA"/>
    <property type="evidence" value="ECO:0007669"/>
    <property type="project" value="InterPro"/>
</dbReference>
<dbReference type="InterPro" id="IPR001078">
    <property type="entry name" value="2-oxoacid_DH_actylTfrase"/>
</dbReference>
<evidence type="ECO:0000256" key="1">
    <source>
        <dbReference type="ARBA" id="ARBA00007317"/>
    </source>
</evidence>
<feature type="compositionally biased region" description="Polar residues" evidence="5">
    <location>
        <begin position="204"/>
        <end position="213"/>
    </location>
</feature>
<dbReference type="SUPFAM" id="SSF51230">
    <property type="entry name" value="Single hybrid motif"/>
    <property type="match status" value="1"/>
</dbReference>
<keyword evidence="2 4" id="KW-0450">Lipoyl</keyword>
<dbReference type="Gene3D" id="3.30.559.10">
    <property type="entry name" value="Chloramphenicol acetyltransferase-like domain"/>
    <property type="match status" value="1"/>
</dbReference>
<feature type="domain" description="Lipoyl-binding" evidence="6">
    <location>
        <begin position="71"/>
        <end position="147"/>
    </location>
</feature>
<dbReference type="InterPro" id="IPR003016">
    <property type="entry name" value="2-oxoA_DH_lipoyl-BS"/>
</dbReference>
<organism evidence="7 8">
    <name type="scientific">Euplotes crassus</name>
    <dbReference type="NCBI Taxonomy" id="5936"/>
    <lineage>
        <taxon>Eukaryota</taxon>
        <taxon>Sar</taxon>
        <taxon>Alveolata</taxon>
        <taxon>Ciliophora</taxon>
        <taxon>Intramacronucleata</taxon>
        <taxon>Spirotrichea</taxon>
        <taxon>Hypotrichia</taxon>
        <taxon>Euplotida</taxon>
        <taxon>Euplotidae</taxon>
        <taxon>Moneuplotes</taxon>
    </lineage>
</organism>
<dbReference type="InterPro" id="IPR011053">
    <property type="entry name" value="Single_hybrid_motif"/>
</dbReference>
<dbReference type="AlphaFoldDB" id="A0AAD1XC28"/>
<gene>
    <name evidence="7" type="ORF">ECRASSUSDP1_LOCUS7646</name>
</gene>
<protein>
    <recommendedName>
        <fullName evidence="4">Dihydrolipoamide acetyltransferase component of pyruvate dehydrogenase complex</fullName>
        <ecNumber evidence="4">2.3.1.-</ecNumber>
    </recommendedName>
</protein>
<dbReference type="SUPFAM" id="SSF52777">
    <property type="entry name" value="CoA-dependent acyltransferases"/>
    <property type="match status" value="1"/>
</dbReference>
<dbReference type="Pfam" id="PF00198">
    <property type="entry name" value="2-oxoacid_dh"/>
    <property type="match status" value="1"/>
</dbReference>
<keyword evidence="4" id="KW-0808">Transferase</keyword>
<evidence type="ECO:0000256" key="2">
    <source>
        <dbReference type="ARBA" id="ARBA00022823"/>
    </source>
</evidence>
<accession>A0AAD1XC28</accession>
<keyword evidence="8" id="KW-1185">Reference proteome</keyword>
<keyword evidence="4" id="KW-0012">Acyltransferase</keyword>
<dbReference type="Pfam" id="PF00364">
    <property type="entry name" value="Biotin_lipoyl"/>
    <property type="match status" value="1"/>
</dbReference>
<dbReference type="EMBL" id="CAMPGE010007457">
    <property type="protein sequence ID" value="CAI2366373.1"/>
    <property type="molecule type" value="Genomic_DNA"/>
</dbReference>
<evidence type="ECO:0000313" key="8">
    <source>
        <dbReference type="Proteomes" id="UP001295684"/>
    </source>
</evidence>
<dbReference type="PROSITE" id="PS00189">
    <property type="entry name" value="LIPOYL"/>
    <property type="match status" value="1"/>
</dbReference>
<sequence length="448" mass="48886">MLTRAFLNKRLASGPSLKTFTKSNVRTFVVMNKYASQTGVRAITSGAKVDLNNYKSLNSVPLRFFSDLPPHVKLQMPSLSPTMEKGNLAKWCKKEGDQVEPGDILAEVETDKATVDFEMQEDGYVAKLLVEEGAQDIALGELVAILVEDEDDIAAFKDYKPESSSNAPQKTPKAPEPATPTSEPAKTPKPTPAPKASSKPITQPKKSSPAQAFVSSAPASLNYEDIPLTQVRKIIASRLSESKETIPHYYVTVDAEVDRLLELRSMLNNHSESKISVNDMIIKASSLASKKVPQANSSWQGDYIRQYTNVDVSVAVSTEGGLITPIIREANSKGLETISAEMKDLAARARENKLKPEEFQGGTFSVSNLGMFGVAHFSAIINPPQACILAVGGSQQRVLPTEEEGEYRTANVISFTLSSDHRVVDGAEAAIWGQHFKKYIETPELMLL</sequence>
<dbReference type="PANTHER" id="PTHR23151">
    <property type="entry name" value="DIHYDROLIPOAMIDE ACETYL/SUCCINYL-TRANSFERASE-RELATED"/>
    <property type="match status" value="1"/>
</dbReference>
<keyword evidence="3" id="KW-0809">Transit peptide</keyword>
<evidence type="ECO:0000259" key="6">
    <source>
        <dbReference type="PROSITE" id="PS50968"/>
    </source>
</evidence>
<evidence type="ECO:0000256" key="4">
    <source>
        <dbReference type="RuleBase" id="RU003423"/>
    </source>
</evidence>
<evidence type="ECO:0000256" key="3">
    <source>
        <dbReference type="ARBA" id="ARBA00022946"/>
    </source>
</evidence>
<dbReference type="InterPro" id="IPR045257">
    <property type="entry name" value="E2/Pdx1"/>
</dbReference>
<dbReference type="FunFam" id="3.30.559.10:FF:000003">
    <property type="entry name" value="Acetyltransferase component of pyruvate dehydrogenase complex"/>
    <property type="match status" value="1"/>
</dbReference>
<dbReference type="FunFam" id="2.40.50.100:FF:000010">
    <property type="entry name" value="Acetyltransferase component of pyruvate dehydrogenase complex"/>
    <property type="match status" value="1"/>
</dbReference>
<dbReference type="GO" id="GO:0004742">
    <property type="term" value="F:dihydrolipoyllysine-residue acetyltransferase activity"/>
    <property type="evidence" value="ECO:0007669"/>
    <property type="project" value="TreeGrafter"/>
</dbReference>
<comment type="similarity">
    <text evidence="1 4">Belongs to the 2-oxoacid dehydrogenase family.</text>
</comment>
<dbReference type="CDD" id="cd06849">
    <property type="entry name" value="lipoyl_domain"/>
    <property type="match status" value="1"/>
</dbReference>
<feature type="region of interest" description="Disordered" evidence="5">
    <location>
        <begin position="159"/>
        <end position="213"/>
    </location>
</feature>
<name>A0AAD1XC28_EUPCR</name>
<reference evidence="7" key="1">
    <citation type="submission" date="2023-07" db="EMBL/GenBank/DDBJ databases">
        <authorList>
            <consortium name="AG Swart"/>
            <person name="Singh M."/>
            <person name="Singh A."/>
            <person name="Seah K."/>
            <person name="Emmerich C."/>
        </authorList>
    </citation>
    <scope>NUCLEOTIDE SEQUENCE</scope>
    <source>
        <strain evidence="7">DP1</strain>
    </source>
</reference>
<comment type="cofactor">
    <cofactor evidence="4">
        <name>(R)-lipoate</name>
        <dbReference type="ChEBI" id="CHEBI:83088"/>
    </cofactor>
</comment>
<dbReference type="PROSITE" id="PS50968">
    <property type="entry name" value="BIOTINYL_LIPOYL"/>
    <property type="match status" value="1"/>
</dbReference>
<proteinExistence type="inferred from homology"/>
<evidence type="ECO:0000256" key="5">
    <source>
        <dbReference type="SAM" id="MobiDB-lite"/>
    </source>
</evidence>
<dbReference type="InterPro" id="IPR023213">
    <property type="entry name" value="CAT-like_dom_sf"/>
</dbReference>
<dbReference type="PANTHER" id="PTHR23151:SF90">
    <property type="entry name" value="DIHYDROLIPOYLLYSINE-RESIDUE ACETYLTRANSFERASE COMPONENT OF PYRUVATE DEHYDROGENASE COMPLEX, MITOCHONDRIAL-RELATED"/>
    <property type="match status" value="1"/>
</dbReference>
<dbReference type="Proteomes" id="UP001295684">
    <property type="component" value="Unassembled WGS sequence"/>
</dbReference>
<dbReference type="Gene3D" id="2.40.50.100">
    <property type="match status" value="1"/>
</dbReference>
<dbReference type="EC" id="2.3.1.-" evidence="4"/>